<dbReference type="AlphaFoldDB" id="A0A941JRY1"/>
<proteinExistence type="predicted"/>
<comment type="caution">
    <text evidence="1">The sequence shown here is derived from an EMBL/GenBank/DDBJ whole genome shotgun (WGS) entry which is preliminary data.</text>
</comment>
<organism evidence="1">
    <name type="scientific">Niallia circulans</name>
    <name type="common">Bacillus circulans</name>
    <dbReference type="NCBI Taxonomy" id="1397"/>
    <lineage>
        <taxon>Bacteria</taxon>
        <taxon>Bacillati</taxon>
        <taxon>Bacillota</taxon>
        <taxon>Bacilli</taxon>
        <taxon>Bacillales</taxon>
        <taxon>Bacillaceae</taxon>
        <taxon>Niallia</taxon>
    </lineage>
</organism>
<sequence>MPELEDELILYYVYNLNWLLPIDKQTEAMDFLSKLPSNKVDMIIPTYGKECWDNGVKVIKKIGFPQNKKALYKLARLLQDRNCPGALDAIEVFREIGKEHSVPYIEEECQIAIKQKNEDWLEHLYYACESLGYSQNDFEDKNAFICMQKIAKEIL</sequence>
<name>A0A941JRY1_NIACI</name>
<dbReference type="Gene3D" id="1.25.40.750">
    <property type="entry name" value="Domain of unknown function DUF5071"/>
    <property type="match status" value="1"/>
</dbReference>
<protein>
    <submittedName>
        <fullName evidence="1">Uncharacterized protein</fullName>
    </submittedName>
</protein>
<dbReference type="InterPro" id="IPR038692">
    <property type="entry name" value="Cthe_2751_sf"/>
</dbReference>
<reference evidence="1" key="1">
    <citation type="submission" date="2021-04" db="EMBL/GenBank/DDBJ databases">
        <title>Genomic analysis of electroactive and textile dye degrading Bacillus circulans strain: DC10 isolated from constructed wetland-microbial fuel cells treating textile dye wastewaters.</title>
        <authorList>
            <person name="Patel D.U."/>
            <person name="Desai C.R."/>
        </authorList>
    </citation>
    <scope>NUCLEOTIDE SEQUENCE</scope>
    <source>
        <strain evidence="1">DC10</strain>
    </source>
</reference>
<evidence type="ECO:0000313" key="1">
    <source>
        <dbReference type="EMBL" id="MBR8671262.1"/>
    </source>
</evidence>
<dbReference type="EMBL" id="JAGTPX010000020">
    <property type="protein sequence ID" value="MBR8671262.1"/>
    <property type="molecule type" value="Genomic_DNA"/>
</dbReference>
<gene>
    <name evidence="1" type="ORF">KD144_17130</name>
</gene>
<accession>A0A941JRY1</accession>
<dbReference type="RefSeq" id="WP_212120306.1">
    <property type="nucleotide sequence ID" value="NZ_JAGTPX020000021.1"/>
</dbReference>